<protein>
    <submittedName>
        <fullName evidence="3">Uncharacterized protein</fullName>
    </submittedName>
</protein>
<evidence type="ECO:0000256" key="2">
    <source>
        <dbReference type="SAM" id="SignalP"/>
    </source>
</evidence>
<feature type="compositionally biased region" description="Basic and acidic residues" evidence="1">
    <location>
        <begin position="55"/>
        <end position="69"/>
    </location>
</feature>
<feature type="region of interest" description="Disordered" evidence="1">
    <location>
        <begin position="42"/>
        <end position="131"/>
    </location>
</feature>
<feature type="signal peptide" evidence="2">
    <location>
        <begin position="1"/>
        <end position="41"/>
    </location>
</feature>
<keyword evidence="2" id="KW-0732">Signal</keyword>
<accession>A0ABM8TC69</accession>
<sequence length="131" mass="13422">MTRSFIPCLRHVRLAGAAGPHFSRRALAAALLIAVALPASARLPALNPEQQQAADARKAKEAEEAKRQADALGKVQDQIASRFGKKGAAEVSGATEPGNVSQKAAEAPQSAGPHGGTSPSAEAHSGEAARR</sequence>
<evidence type="ECO:0000313" key="3">
    <source>
        <dbReference type="EMBL" id="CAG2134964.1"/>
    </source>
</evidence>
<dbReference type="Proteomes" id="UP000672657">
    <property type="component" value="Unassembled WGS sequence"/>
</dbReference>
<gene>
    <name evidence="3" type="ORF">LMG26411_01052</name>
</gene>
<dbReference type="RefSeq" id="WP_211952247.1">
    <property type="nucleotide sequence ID" value="NZ_CAJPVI010000004.1"/>
</dbReference>
<keyword evidence="4" id="KW-1185">Reference proteome</keyword>
<dbReference type="EMBL" id="CAJPVI010000004">
    <property type="protein sequence ID" value="CAG2134964.1"/>
    <property type="molecule type" value="Genomic_DNA"/>
</dbReference>
<name>A0ABM8TC69_9BURK</name>
<proteinExistence type="predicted"/>
<organism evidence="3 4">
    <name type="scientific">Cupriavidus numazuensis</name>
    <dbReference type="NCBI Taxonomy" id="221992"/>
    <lineage>
        <taxon>Bacteria</taxon>
        <taxon>Pseudomonadati</taxon>
        <taxon>Pseudomonadota</taxon>
        <taxon>Betaproteobacteria</taxon>
        <taxon>Burkholderiales</taxon>
        <taxon>Burkholderiaceae</taxon>
        <taxon>Cupriavidus</taxon>
    </lineage>
</organism>
<comment type="caution">
    <text evidence="3">The sequence shown here is derived from an EMBL/GenBank/DDBJ whole genome shotgun (WGS) entry which is preliminary data.</text>
</comment>
<reference evidence="3 4" key="1">
    <citation type="submission" date="2021-03" db="EMBL/GenBank/DDBJ databases">
        <authorList>
            <person name="Peeters C."/>
        </authorList>
    </citation>
    <scope>NUCLEOTIDE SEQUENCE [LARGE SCALE GENOMIC DNA]</scope>
    <source>
        <strain evidence="3 4">LMG 26411</strain>
    </source>
</reference>
<evidence type="ECO:0000313" key="4">
    <source>
        <dbReference type="Proteomes" id="UP000672657"/>
    </source>
</evidence>
<feature type="chain" id="PRO_5045041953" evidence="2">
    <location>
        <begin position="42"/>
        <end position="131"/>
    </location>
</feature>
<evidence type="ECO:0000256" key="1">
    <source>
        <dbReference type="SAM" id="MobiDB-lite"/>
    </source>
</evidence>